<dbReference type="Proteomes" id="UP000030765">
    <property type="component" value="Unassembled WGS sequence"/>
</dbReference>
<evidence type="ECO:0000313" key="4">
    <source>
        <dbReference type="Proteomes" id="UP000030765"/>
    </source>
</evidence>
<evidence type="ECO:0000256" key="1">
    <source>
        <dbReference type="SAM" id="MobiDB-lite"/>
    </source>
</evidence>
<protein>
    <submittedName>
        <fullName evidence="2 3">Uncharacterized protein</fullName>
    </submittedName>
</protein>
<dbReference type="AlphaFoldDB" id="A0A084WMC0"/>
<keyword evidence="4" id="KW-1185">Reference proteome</keyword>
<name>A0A084WMC0_ANOSI</name>
<organism evidence="2">
    <name type="scientific">Anopheles sinensis</name>
    <name type="common">Mosquito</name>
    <dbReference type="NCBI Taxonomy" id="74873"/>
    <lineage>
        <taxon>Eukaryota</taxon>
        <taxon>Metazoa</taxon>
        <taxon>Ecdysozoa</taxon>
        <taxon>Arthropoda</taxon>
        <taxon>Hexapoda</taxon>
        <taxon>Insecta</taxon>
        <taxon>Pterygota</taxon>
        <taxon>Neoptera</taxon>
        <taxon>Endopterygota</taxon>
        <taxon>Diptera</taxon>
        <taxon>Nematocera</taxon>
        <taxon>Culicoidea</taxon>
        <taxon>Culicidae</taxon>
        <taxon>Anophelinae</taxon>
        <taxon>Anopheles</taxon>
    </lineage>
</organism>
<dbReference type="EnsemblMetazoa" id="ASIC019521-RA">
    <property type="protein sequence ID" value="ASIC019521-PA"/>
    <property type="gene ID" value="ASIC019521"/>
</dbReference>
<dbReference type="VEuPathDB" id="VectorBase:ASIC019521"/>
<gene>
    <name evidence="2" type="ORF">ZHAS_00019521</name>
</gene>
<reference evidence="3" key="2">
    <citation type="submission" date="2020-05" db="UniProtKB">
        <authorList>
            <consortium name="EnsemblMetazoa"/>
        </authorList>
    </citation>
    <scope>IDENTIFICATION</scope>
</reference>
<dbReference type="EMBL" id="ATLV01024422">
    <property type="status" value="NOT_ANNOTATED_CDS"/>
    <property type="molecule type" value="Genomic_DNA"/>
</dbReference>
<sequence length="140" mass="14916">MPNVFGESVFYRVVLGNGRRADGFSGALPILNGAPFSFVLVNLVESVLSTLEASVAGFQRSEKVLRGAHFTDCWFDGGSGSMAKRKGAQTSEGLPGTKSAILQMAILRRTFGAAFSTTEQEPLRSDEVPVGWTETSTSPP</sequence>
<proteinExistence type="predicted"/>
<dbReference type="EMBL" id="KE525352">
    <property type="protein sequence ID" value="KFB51364.1"/>
    <property type="molecule type" value="Genomic_DNA"/>
</dbReference>
<feature type="region of interest" description="Disordered" evidence="1">
    <location>
        <begin position="117"/>
        <end position="140"/>
    </location>
</feature>
<evidence type="ECO:0000313" key="2">
    <source>
        <dbReference type="EMBL" id="KFB51364.1"/>
    </source>
</evidence>
<accession>A0A084WMC0</accession>
<reference evidence="2 4" key="1">
    <citation type="journal article" date="2014" name="BMC Genomics">
        <title>Genome sequence of Anopheles sinensis provides insight into genetics basis of mosquito competence for malaria parasites.</title>
        <authorList>
            <person name="Zhou D."/>
            <person name="Zhang D."/>
            <person name="Ding G."/>
            <person name="Shi L."/>
            <person name="Hou Q."/>
            <person name="Ye Y."/>
            <person name="Xu Y."/>
            <person name="Zhou H."/>
            <person name="Xiong C."/>
            <person name="Li S."/>
            <person name="Yu J."/>
            <person name="Hong S."/>
            <person name="Yu X."/>
            <person name="Zou P."/>
            <person name="Chen C."/>
            <person name="Chang X."/>
            <person name="Wang W."/>
            <person name="Lv Y."/>
            <person name="Sun Y."/>
            <person name="Ma L."/>
            <person name="Shen B."/>
            <person name="Zhu C."/>
        </authorList>
    </citation>
    <scope>NUCLEOTIDE SEQUENCE [LARGE SCALE GENOMIC DNA]</scope>
</reference>
<evidence type="ECO:0000313" key="3">
    <source>
        <dbReference type="EnsemblMetazoa" id="ASIC019521-PA"/>
    </source>
</evidence>